<dbReference type="PRINTS" id="PR00869">
    <property type="entry name" value="DNAPOLX"/>
</dbReference>
<organism evidence="10 11">
    <name type="scientific">Aerophobetes bacterium</name>
    <dbReference type="NCBI Taxonomy" id="2030807"/>
    <lineage>
        <taxon>Bacteria</taxon>
        <taxon>Candidatus Aerophobota</taxon>
    </lineage>
</organism>
<keyword evidence="10" id="KW-0540">Nuclease</keyword>
<dbReference type="SMART" id="SM00483">
    <property type="entry name" value="POLXc"/>
    <property type="match status" value="1"/>
</dbReference>
<dbReference type="EMBL" id="QMQA01000353">
    <property type="protein sequence ID" value="RLE09713.1"/>
    <property type="molecule type" value="Genomic_DNA"/>
</dbReference>
<keyword evidence="3" id="KW-0548">Nucleotidyltransferase</keyword>
<evidence type="ECO:0000256" key="1">
    <source>
        <dbReference type="ARBA" id="ARBA00012417"/>
    </source>
</evidence>
<evidence type="ECO:0000256" key="4">
    <source>
        <dbReference type="ARBA" id="ARBA00022763"/>
    </source>
</evidence>
<dbReference type="Proteomes" id="UP000280417">
    <property type="component" value="Unassembled WGS sequence"/>
</dbReference>
<dbReference type="GO" id="GO:0004527">
    <property type="term" value="F:exonuclease activity"/>
    <property type="evidence" value="ECO:0007669"/>
    <property type="project" value="UniProtKB-KW"/>
</dbReference>
<dbReference type="Gene3D" id="3.30.460.10">
    <property type="entry name" value="Beta Polymerase, domain 2"/>
    <property type="match status" value="1"/>
</dbReference>
<feature type="domain" description="DNA-directed DNA polymerase X" evidence="9">
    <location>
        <begin position="1"/>
        <end position="319"/>
    </location>
</feature>
<dbReference type="Gene3D" id="3.30.210.10">
    <property type="entry name" value="DNA polymerase, thumb domain"/>
    <property type="match status" value="1"/>
</dbReference>
<evidence type="ECO:0000259" key="8">
    <source>
        <dbReference type="SMART" id="SM00481"/>
    </source>
</evidence>
<dbReference type="Pfam" id="PF14716">
    <property type="entry name" value="HHH_8"/>
    <property type="match status" value="1"/>
</dbReference>
<accession>A0A662D8J3</accession>
<dbReference type="InterPro" id="IPR029398">
    <property type="entry name" value="PolB_thumb"/>
</dbReference>
<dbReference type="InterPro" id="IPR037160">
    <property type="entry name" value="DNA_Pol_thumb_sf"/>
</dbReference>
<dbReference type="GO" id="GO:0005829">
    <property type="term" value="C:cytosol"/>
    <property type="evidence" value="ECO:0007669"/>
    <property type="project" value="TreeGrafter"/>
</dbReference>
<feature type="non-terminal residue" evidence="10">
    <location>
        <position position="544"/>
    </location>
</feature>
<dbReference type="PIRSF" id="PIRSF005047">
    <property type="entry name" value="UCP005047_YshC"/>
    <property type="match status" value="1"/>
</dbReference>
<dbReference type="CDD" id="cd00141">
    <property type="entry name" value="NT_POLXc"/>
    <property type="match status" value="1"/>
</dbReference>
<evidence type="ECO:0000313" key="10">
    <source>
        <dbReference type="EMBL" id="RLE09713.1"/>
    </source>
</evidence>
<dbReference type="InterPro" id="IPR002054">
    <property type="entry name" value="DNA-dir_DNA_pol_X"/>
</dbReference>
<dbReference type="InterPro" id="IPR010996">
    <property type="entry name" value="HHH_MUS81"/>
</dbReference>
<dbReference type="GO" id="GO:0003677">
    <property type="term" value="F:DNA binding"/>
    <property type="evidence" value="ECO:0007669"/>
    <property type="project" value="InterPro"/>
</dbReference>
<dbReference type="CDD" id="cd07436">
    <property type="entry name" value="PHP_PolX"/>
    <property type="match status" value="1"/>
</dbReference>
<dbReference type="SUPFAM" id="SSF47802">
    <property type="entry name" value="DNA polymerase beta, N-terminal domain-like"/>
    <property type="match status" value="1"/>
</dbReference>
<dbReference type="InterPro" id="IPR022311">
    <property type="entry name" value="PolX-like"/>
</dbReference>
<dbReference type="Gene3D" id="1.10.150.20">
    <property type="entry name" value="5' to 3' exonuclease, C-terminal subdomain"/>
    <property type="match status" value="1"/>
</dbReference>
<dbReference type="PANTHER" id="PTHR36928">
    <property type="entry name" value="PHOSPHATASE YCDX-RELATED"/>
    <property type="match status" value="1"/>
</dbReference>
<dbReference type="InterPro" id="IPR016195">
    <property type="entry name" value="Pol/histidinol_Pase-like"/>
</dbReference>
<keyword evidence="10" id="KW-0378">Hydrolase</keyword>
<evidence type="ECO:0000256" key="3">
    <source>
        <dbReference type="ARBA" id="ARBA00022695"/>
    </source>
</evidence>
<feature type="domain" description="Polymerase/histidinol phosphatase N-terminal" evidence="8">
    <location>
        <begin position="343"/>
        <end position="422"/>
    </location>
</feature>
<keyword evidence="5" id="KW-0239">DNA-directed DNA polymerase</keyword>
<dbReference type="Gene3D" id="3.20.20.140">
    <property type="entry name" value="Metal-dependent hydrolases"/>
    <property type="match status" value="1"/>
</dbReference>
<keyword evidence="2" id="KW-0808">Transferase</keyword>
<dbReference type="InterPro" id="IPR002008">
    <property type="entry name" value="DNA_pol_X_beta-like"/>
</dbReference>
<dbReference type="GO" id="GO:0003887">
    <property type="term" value="F:DNA-directed DNA polymerase activity"/>
    <property type="evidence" value="ECO:0007669"/>
    <property type="project" value="UniProtKB-KW"/>
</dbReference>
<dbReference type="InterPro" id="IPR047967">
    <property type="entry name" value="PolX_PHP"/>
</dbReference>
<keyword evidence="6" id="KW-0234">DNA repair</keyword>
<dbReference type="InterPro" id="IPR003141">
    <property type="entry name" value="Pol/His_phosphatase_N"/>
</dbReference>
<name>A0A662D8J3_UNCAE</name>
<dbReference type="SMART" id="SM00481">
    <property type="entry name" value="POLIIIAc"/>
    <property type="match status" value="1"/>
</dbReference>
<dbReference type="GO" id="GO:0042578">
    <property type="term" value="F:phosphoric ester hydrolase activity"/>
    <property type="evidence" value="ECO:0007669"/>
    <property type="project" value="TreeGrafter"/>
</dbReference>
<comment type="caution">
    <text evidence="10">The sequence shown here is derived from an EMBL/GenBank/DDBJ whole genome shotgun (WGS) entry which is preliminary data.</text>
</comment>
<evidence type="ECO:0000256" key="2">
    <source>
        <dbReference type="ARBA" id="ARBA00022679"/>
    </source>
</evidence>
<evidence type="ECO:0000313" key="11">
    <source>
        <dbReference type="Proteomes" id="UP000280417"/>
    </source>
</evidence>
<dbReference type="SUPFAM" id="SSF81301">
    <property type="entry name" value="Nucleotidyltransferase"/>
    <property type="match status" value="1"/>
</dbReference>
<proteinExistence type="predicted"/>
<dbReference type="SUPFAM" id="SSF89550">
    <property type="entry name" value="PHP domain-like"/>
    <property type="match status" value="1"/>
</dbReference>
<dbReference type="InterPro" id="IPR050243">
    <property type="entry name" value="PHP_phosphatase"/>
</dbReference>
<dbReference type="InterPro" id="IPR022312">
    <property type="entry name" value="DNA_pol_X"/>
</dbReference>
<comment type="catalytic activity">
    <reaction evidence="7">
        <text>DNA(n) + a 2'-deoxyribonucleoside 5'-triphosphate = DNA(n+1) + diphosphate</text>
        <dbReference type="Rhea" id="RHEA:22508"/>
        <dbReference type="Rhea" id="RHEA-COMP:17339"/>
        <dbReference type="Rhea" id="RHEA-COMP:17340"/>
        <dbReference type="ChEBI" id="CHEBI:33019"/>
        <dbReference type="ChEBI" id="CHEBI:61560"/>
        <dbReference type="ChEBI" id="CHEBI:173112"/>
        <dbReference type="EC" id="2.7.7.7"/>
    </reaction>
</comment>
<evidence type="ECO:0000256" key="7">
    <source>
        <dbReference type="ARBA" id="ARBA00049244"/>
    </source>
</evidence>
<dbReference type="Pfam" id="PF02811">
    <property type="entry name" value="PHP"/>
    <property type="match status" value="1"/>
</dbReference>
<dbReference type="PRINTS" id="PR00870">
    <property type="entry name" value="DNAPOLXBETA"/>
</dbReference>
<dbReference type="NCBIfam" id="NF006375">
    <property type="entry name" value="PRK08609.1"/>
    <property type="match status" value="1"/>
</dbReference>
<dbReference type="GO" id="GO:0006281">
    <property type="term" value="P:DNA repair"/>
    <property type="evidence" value="ECO:0007669"/>
    <property type="project" value="UniProtKB-KW"/>
</dbReference>
<dbReference type="GO" id="GO:0008270">
    <property type="term" value="F:zinc ion binding"/>
    <property type="evidence" value="ECO:0007669"/>
    <property type="project" value="TreeGrafter"/>
</dbReference>
<dbReference type="Pfam" id="PF14520">
    <property type="entry name" value="HHH_5"/>
    <property type="match status" value="1"/>
</dbReference>
<gene>
    <name evidence="10" type="ORF">DRJ04_09680</name>
</gene>
<dbReference type="AlphaFoldDB" id="A0A662D8J3"/>
<evidence type="ECO:0000256" key="5">
    <source>
        <dbReference type="ARBA" id="ARBA00022932"/>
    </source>
</evidence>
<dbReference type="InterPro" id="IPR027421">
    <property type="entry name" value="DNA_pol_lamdba_lyase_dom_sf"/>
</dbReference>
<dbReference type="InterPro" id="IPR004013">
    <property type="entry name" value="PHP_dom"/>
</dbReference>
<reference evidence="10 11" key="1">
    <citation type="submission" date="2018-06" db="EMBL/GenBank/DDBJ databases">
        <title>Extensive metabolic versatility and redundancy in microbially diverse, dynamic hydrothermal sediments.</title>
        <authorList>
            <person name="Dombrowski N."/>
            <person name="Teske A."/>
            <person name="Baker B.J."/>
        </authorList>
    </citation>
    <scope>NUCLEOTIDE SEQUENCE [LARGE SCALE GENOMIC DNA]</scope>
    <source>
        <strain evidence="10">B3_G15</strain>
    </source>
</reference>
<dbReference type="Pfam" id="PF14791">
    <property type="entry name" value="DNA_pol_B_thumb"/>
    <property type="match status" value="1"/>
</dbReference>
<dbReference type="PANTHER" id="PTHR36928:SF1">
    <property type="entry name" value="PHOSPHATASE YCDX-RELATED"/>
    <property type="match status" value="1"/>
</dbReference>
<protein>
    <recommendedName>
        <fullName evidence="1">DNA-directed DNA polymerase</fullName>
        <ecNumber evidence="1">2.7.7.7</ecNumber>
    </recommendedName>
</protein>
<dbReference type="Gene3D" id="1.10.150.110">
    <property type="entry name" value="DNA polymerase beta, N-terminal domain-like"/>
    <property type="match status" value="1"/>
</dbReference>
<keyword evidence="10" id="KW-0269">Exonuclease</keyword>
<evidence type="ECO:0000256" key="6">
    <source>
        <dbReference type="ARBA" id="ARBA00023204"/>
    </source>
</evidence>
<sequence length="544" mass="61883">MKNKEIADLLRLIGIYKELSGEDVFRVRAYQQAAKNIEMMDRDIEELYKKGELRSIKGVGKSVEEIINEYLGTGKSSILEEFRKKYPDSLLELLSIPGMGPRKVKVLWEKRGRSNLGELEYACRENRLISLEGFGLKTQEKILRGIELRKRYREQHLYPEAEAIAKELLEEIKSGNMVDTISIAGSLRRGKTILKDIDMIVVPKDSAGTDRLVEYLTTLTDSDNKNEGIIAAGETKVSIRRGGIQVDFRIVSRESYPTALQHFTGSKEHNTILRSRAKEMGLKMNEYGIYRDSEKIPVSTEEEVYGALNLKYIPPEIREGGDEVRAAETDSLPELVTEKDIKGIIHVHSNYSDGINSVKELAEYCFKKGYRFICISDHSKSAYYANGLSVERILEQIDEIKKLNSELKPFRIFCGIESDILSDGSLDYPDDILEKLDFVIASIHSRLSMSEEEATERLLKAIENPYTTILGHISGRLLLSREGYRYNETLIMEAMKKYNVALEHNCNPHRLDPDWPMMKRAAEMGIPVSLGPDAHSIEGLEDMR</sequence>
<dbReference type="EC" id="2.7.7.7" evidence="1"/>
<dbReference type="InterPro" id="IPR043519">
    <property type="entry name" value="NT_sf"/>
</dbReference>
<keyword evidence="4" id="KW-0227">DNA damage</keyword>
<evidence type="ECO:0000259" key="9">
    <source>
        <dbReference type="SMART" id="SM00483"/>
    </source>
</evidence>